<evidence type="ECO:0000313" key="1">
    <source>
        <dbReference type="EMBL" id="EAL64947.1"/>
    </source>
</evidence>
<dbReference type="PaxDb" id="44689-DDB0186285"/>
<evidence type="ECO:0008006" key="3">
    <source>
        <dbReference type="Google" id="ProtNLM"/>
    </source>
</evidence>
<protein>
    <recommendedName>
        <fullName evidence="3">Ankyrin repeat protein</fullName>
    </recommendedName>
</protein>
<evidence type="ECO:0000313" key="2">
    <source>
        <dbReference type="Proteomes" id="UP000002195"/>
    </source>
</evidence>
<dbReference type="eggNOG" id="ENOG502SYH7">
    <property type="taxonomic scope" value="Eukaryota"/>
</dbReference>
<sequence length="848" mass="100807">MENNINDKLFFKIFRNIFLKQNIFKFLRNRDIFLGFYKYEDIISCEWCVQFEYYELLKDKIQRGEYLDFSNSSDTIFRNKLRRQYDNGRMIVVNKFSIFNKQISTKAQWNSSNFYYHLFKNYSKYFIDNGNIIQCEYISIEYDNVQCLEALVTCHNHCFSLDSLYRSIEIGSYDCALFIFQVLKRSGALEKPASLYKIWSMVLFSSNNNNTNILNKNGFLLNERLNFLLNQCNLNVPLSEAIYKQKFQFQCKPYHLFDILVYDQTLSVLIESVKSIIHLKEFLKPYTDSISKKSFKYNKFHSTDKIKSDNKLKIIKYEKDINELFNDKINLFNSLDEINILTKSFTKEQLNTLVLEFNSSNDNNINSLVKRFYQFILPFVEFKSSYFNDSFLFYKIKYESYYGEELDLSSKFHPCLFGVYDFNKIKNEGLKMFGKLPIFYYCKNERSKQIQFIKDLISDVKKLQKSTSLIENSINQILLNLIFVNDLELVKLLLIDSNIEFKFTNEPLSIGRIYRSINSTEMIDLIIKNKTIYSIICTRGNNVNFSLVNTLIQDGKSELLKHLKLLQPNIYYVSIKDLVHKGNYSEISMDVIKFIYDNIDDFDYDSMNIWHFTPSTHGYQFTNLNDFKYILERTPSNVNYLYNNYNQWDSVGIFSYIFNHRPFDIESGRCNIMNPKYNILFNYLRLKQTNGIDHISLPQFLGSSKDFNDFYLITSLEIGLYGNLWFADLIIKSFDEGKMSRHLPFYLLKFISIYGQLNVFKHLQSNYQTMIYNLFRERNDSRDVTSNTIFFTSVQMGHIDLVLEFFKNPFFKTLPKITNYQSFLLNSSSVTLNNVFLLNYFKLYKPNS</sequence>
<dbReference type="dictyBase" id="DDB_G0284967"/>
<dbReference type="PANTHER" id="PTHR31550:SF2">
    <property type="entry name" value="ANKYRIN REPEAT PROTEIN-RELATED"/>
    <property type="match status" value="1"/>
</dbReference>
<proteinExistence type="predicted"/>
<organism evidence="1 2">
    <name type="scientific">Dictyostelium discoideum</name>
    <name type="common">Social amoeba</name>
    <dbReference type="NCBI Taxonomy" id="44689"/>
    <lineage>
        <taxon>Eukaryota</taxon>
        <taxon>Amoebozoa</taxon>
        <taxon>Evosea</taxon>
        <taxon>Eumycetozoa</taxon>
        <taxon>Dictyostelia</taxon>
        <taxon>Dictyosteliales</taxon>
        <taxon>Dictyosteliaceae</taxon>
        <taxon>Dictyostelium</taxon>
    </lineage>
</organism>
<dbReference type="KEGG" id="ddi:DDB_G0284967"/>
<dbReference type="Proteomes" id="UP000002195">
    <property type="component" value="Unassembled WGS sequence"/>
</dbReference>
<keyword evidence="2" id="KW-1185">Reference proteome</keyword>
<name>Q54NV7_DICDI</name>
<dbReference type="AlphaFoldDB" id="Q54NV7"/>
<dbReference type="EMBL" id="AAFI02000073">
    <property type="protein sequence ID" value="EAL64947.1"/>
    <property type="molecule type" value="Genomic_DNA"/>
</dbReference>
<dbReference type="PhylomeDB" id="Q54NV7"/>
<dbReference type="PANTHER" id="PTHR31550">
    <property type="entry name" value="ANKYRIN REPEAT PROTEIN-RELATED-RELATED"/>
    <property type="match status" value="1"/>
</dbReference>
<comment type="caution">
    <text evidence="1">The sequence shown here is derived from an EMBL/GenBank/DDBJ whole genome shotgun (WGS) entry which is preliminary data.</text>
</comment>
<dbReference type="FunCoup" id="Q54NV7">
    <property type="interactions" value="10"/>
</dbReference>
<gene>
    <name evidence="1" type="ORF">DDB_G0284967</name>
</gene>
<dbReference type="VEuPathDB" id="AmoebaDB:DDB_G0284967"/>
<dbReference type="InParanoid" id="Q54NV7"/>
<accession>Q54NV7</accession>
<dbReference type="RefSeq" id="XP_639960.1">
    <property type="nucleotide sequence ID" value="XM_634868.1"/>
</dbReference>
<dbReference type="SMR" id="Q54NV7"/>
<dbReference type="GeneID" id="8624872"/>
<dbReference type="HOGENOM" id="CLU_330519_0_0_1"/>
<reference evidence="1 2" key="1">
    <citation type="journal article" date="2005" name="Nature">
        <title>The genome of the social amoeba Dictyostelium discoideum.</title>
        <authorList>
            <consortium name="The Dictyostelium discoideum Sequencing Consortium"/>
            <person name="Eichinger L."/>
            <person name="Pachebat J.A."/>
            <person name="Glockner G."/>
            <person name="Rajandream M.A."/>
            <person name="Sucgang R."/>
            <person name="Berriman M."/>
            <person name="Song J."/>
            <person name="Olsen R."/>
            <person name="Szafranski K."/>
            <person name="Xu Q."/>
            <person name="Tunggal B."/>
            <person name="Kummerfeld S."/>
            <person name="Madera M."/>
            <person name="Konfortov B.A."/>
            <person name="Rivero F."/>
            <person name="Bankier A.T."/>
            <person name="Lehmann R."/>
            <person name="Hamlin N."/>
            <person name="Davies R."/>
            <person name="Gaudet P."/>
            <person name="Fey P."/>
            <person name="Pilcher K."/>
            <person name="Chen G."/>
            <person name="Saunders D."/>
            <person name="Sodergren E."/>
            <person name="Davis P."/>
            <person name="Kerhornou A."/>
            <person name="Nie X."/>
            <person name="Hall N."/>
            <person name="Anjard C."/>
            <person name="Hemphill L."/>
            <person name="Bason N."/>
            <person name="Farbrother P."/>
            <person name="Desany B."/>
            <person name="Just E."/>
            <person name="Morio T."/>
            <person name="Rost R."/>
            <person name="Churcher C."/>
            <person name="Cooper J."/>
            <person name="Haydock S."/>
            <person name="van Driessche N."/>
            <person name="Cronin A."/>
            <person name="Goodhead I."/>
            <person name="Muzny D."/>
            <person name="Mourier T."/>
            <person name="Pain A."/>
            <person name="Lu M."/>
            <person name="Harper D."/>
            <person name="Lindsay R."/>
            <person name="Hauser H."/>
            <person name="James K."/>
            <person name="Quiles M."/>
            <person name="Madan Babu M."/>
            <person name="Saito T."/>
            <person name="Buchrieser C."/>
            <person name="Wardroper A."/>
            <person name="Felder M."/>
            <person name="Thangavelu M."/>
            <person name="Johnson D."/>
            <person name="Knights A."/>
            <person name="Loulseged H."/>
            <person name="Mungall K."/>
            <person name="Oliver K."/>
            <person name="Price C."/>
            <person name="Quail M.A."/>
            <person name="Urushihara H."/>
            <person name="Hernandez J."/>
            <person name="Rabbinowitsch E."/>
            <person name="Steffen D."/>
            <person name="Sanders M."/>
            <person name="Ma J."/>
            <person name="Kohara Y."/>
            <person name="Sharp S."/>
            <person name="Simmonds M."/>
            <person name="Spiegler S."/>
            <person name="Tivey A."/>
            <person name="Sugano S."/>
            <person name="White B."/>
            <person name="Walker D."/>
            <person name="Woodward J."/>
            <person name="Winckler T."/>
            <person name="Tanaka Y."/>
            <person name="Shaulsky G."/>
            <person name="Schleicher M."/>
            <person name="Weinstock G."/>
            <person name="Rosenthal A."/>
            <person name="Cox E.C."/>
            <person name="Chisholm R.L."/>
            <person name="Gibbs R."/>
            <person name="Loomis W.F."/>
            <person name="Platzer M."/>
            <person name="Kay R.R."/>
            <person name="Williams J."/>
            <person name="Dear P.H."/>
            <person name="Noegel A.A."/>
            <person name="Barrell B."/>
            <person name="Kuspa A."/>
        </authorList>
    </citation>
    <scope>NUCLEOTIDE SEQUENCE [LARGE SCALE GENOMIC DNA]</scope>
    <source>
        <strain evidence="1 2">AX4</strain>
    </source>
</reference>